<sequence>MTRWRKKETETKIDALYLVQTSDEHLATIICMVEGCRHKDYTGDLPARKAQKAASRSLWVLSLCVLMHRFPSVEQEIVELVVGASSVDAMSYGNGIWIRELEDTMSSKSHMLTTADLSPIINKLIGKAKEVGSPSPQHRPSQSQGPDPNEIFPVTKLHQELQLMISRYVWHTHPPVQN</sequence>
<reference evidence="2" key="1">
    <citation type="journal article" date="2023" name="Mol. Phylogenet. Evol.">
        <title>Genome-scale phylogeny and comparative genomics of the fungal order Sordariales.</title>
        <authorList>
            <person name="Hensen N."/>
            <person name="Bonometti L."/>
            <person name="Westerberg I."/>
            <person name="Brannstrom I.O."/>
            <person name="Guillou S."/>
            <person name="Cros-Aarteil S."/>
            <person name="Calhoun S."/>
            <person name="Haridas S."/>
            <person name="Kuo A."/>
            <person name="Mondo S."/>
            <person name="Pangilinan J."/>
            <person name="Riley R."/>
            <person name="LaButti K."/>
            <person name="Andreopoulos B."/>
            <person name="Lipzen A."/>
            <person name="Chen C."/>
            <person name="Yan M."/>
            <person name="Daum C."/>
            <person name="Ng V."/>
            <person name="Clum A."/>
            <person name="Steindorff A."/>
            <person name="Ohm R.A."/>
            <person name="Martin F."/>
            <person name="Silar P."/>
            <person name="Natvig D.O."/>
            <person name="Lalanne C."/>
            <person name="Gautier V."/>
            <person name="Ament-Velasquez S.L."/>
            <person name="Kruys A."/>
            <person name="Hutchinson M.I."/>
            <person name="Powell A.J."/>
            <person name="Barry K."/>
            <person name="Miller A.N."/>
            <person name="Grigoriev I.V."/>
            <person name="Debuchy R."/>
            <person name="Gladieux P."/>
            <person name="Hiltunen Thoren M."/>
            <person name="Johannesson H."/>
        </authorList>
    </citation>
    <scope>NUCLEOTIDE SEQUENCE</scope>
    <source>
        <strain evidence="2">CBS 626.80</strain>
    </source>
</reference>
<comment type="caution">
    <text evidence="2">The sequence shown here is derived from an EMBL/GenBank/DDBJ whole genome shotgun (WGS) entry which is preliminary data.</text>
</comment>
<evidence type="ECO:0000313" key="2">
    <source>
        <dbReference type="EMBL" id="KAK3953908.1"/>
    </source>
</evidence>
<proteinExistence type="predicted"/>
<accession>A0AAN6NZD3</accession>
<name>A0AAN6NZD3_9PEZI</name>
<reference evidence="2" key="2">
    <citation type="submission" date="2023-06" db="EMBL/GenBank/DDBJ databases">
        <authorList>
            <consortium name="Lawrence Berkeley National Laboratory"/>
            <person name="Mondo S.J."/>
            <person name="Hensen N."/>
            <person name="Bonometti L."/>
            <person name="Westerberg I."/>
            <person name="Brannstrom I.O."/>
            <person name="Guillou S."/>
            <person name="Cros-Aarteil S."/>
            <person name="Calhoun S."/>
            <person name="Haridas S."/>
            <person name="Kuo A."/>
            <person name="Pangilinan J."/>
            <person name="Riley R."/>
            <person name="Labutti K."/>
            <person name="Andreopoulos B."/>
            <person name="Lipzen A."/>
            <person name="Chen C."/>
            <person name="Yanf M."/>
            <person name="Daum C."/>
            <person name="Ng V."/>
            <person name="Clum A."/>
            <person name="Steindorff A."/>
            <person name="Ohm R."/>
            <person name="Martin F."/>
            <person name="Silar P."/>
            <person name="Natvig D."/>
            <person name="Lalanne C."/>
            <person name="Gautier V."/>
            <person name="Ament-Velasquez S.L."/>
            <person name="Kruys A."/>
            <person name="Hutchinson M.I."/>
            <person name="Powell A.J."/>
            <person name="Barry K."/>
            <person name="Miller A.N."/>
            <person name="Grigoriev I.V."/>
            <person name="Debuchy R."/>
            <person name="Gladieux P."/>
            <person name="Thoren M.H."/>
            <person name="Johannesson H."/>
        </authorList>
    </citation>
    <scope>NUCLEOTIDE SEQUENCE</scope>
    <source>
        <strain evidence="2">CBS 626.80</strain>
    </source>
</reference>
<dbReference type="AlphaFoldDB" id="A0AAN6NZD3"/>
<feature type="compositionally biased region" description="Low complexity" evidence="1">
    <location>
        <begin position="133"/>
        <end position="146"/>
    </location>
</feature>
<feature type="region of interest" description="Disordered" evidence="1">
    <location>
        <begin position="130"/>
        <end position="151"/>
    </location>
</feature>
<dbReference type="EMBL" id="MU859098">
    <property type="protein sequence ID" value="KAK3953908.1"/>
    <property type="molecule type" value="Genomic_DNA"/>
</dbReference>
<keyword evidence="3" id="KW-1185">Reference proteome</keyword>
<gene>
    <name evidence="2" type="ORF">QBC32DRAFT_312568</name>
</gene>
<dbReference type="Proteomes" id="UP001303222">
    <property type="component" value="Unassembled WGS sequence"/>
</dbReference>
<evidence type="ECO:0000256" key="1">
    <source>
        <dbReference type="SAM" id="MobiDB-lite"/>
    </source>
</evidence>
<protein>
    <submittedName>
        <fullName evidence="2">Uncharacterized protein</fullName>
    </submittedName>
</protein>
<organism evidence="2 3">
    <name type="scientific">Pseudoneurospora amorphoporcata</name>
    <dbReference type="NCBI Taxonomy" id="241081"/>
    <lineage>
        <taxon>Eukaryota</taxon>
        <taxon>Fungi</taxon>
        <taxon>Dikarya</taxon>
        <taxon>Ascomycota</taxon>
        <taxon>Pezizomycotina</taxon>
        <taxon>Sordariomycetes</taxon>
        <taxon>Sordariomycetidae</taxon>
        <taxon>Sordariales</taxon>
        <taxon>Sordariaceae</taxon>
        <taxon>Pseudoneurospora</taxon>
    </lineage>
</organism>
<evidence type="ECO:0000313" key="3">
    <source>
        <dbReference type="Proteomes" id="UP001303222"/>
    </source>
</evidence>